<dbReference type="EMBL" id="LKKS01000112">
    <property type="protein sequence ID" value="KPM61861.1"/>
    <property type="molecule type" value="Genomic_DNA"/>
</dbReference>
<dbReference type="AlphaFoldDB" id="A0A0P7C6X7"/>
<organism evidence="2 3">
    <name type="scientific">Pseudomonas putida</name>
    <name type="common">Arthrobacter siderocapsulatus</name>
    <dbReference type="NCBI Taxonomy" id="303"/>
    <lineage>
        <taxon>Bacteria</taxon>
        <taxon>Pseudomonadati</taxon>
        <taxon>Pseudomonadota</taxon>
        <taxon>Gammaproteobacteria</taxon>
        <taxon>Pseudomonadales</taxon>
        <taxon>Pseudomonadaceae</taxon>
        <taxon>Pseudomonas</taxon>
    </lineage>
</organism>
<evidence type="ECO:0000256" key="1">
    <source>
        <dbReference type="SAM" id="MobiDB-lite"/>
    </source>
</evidence>
<feature type="region of interest" description="Disordered" evidence="1">
    <location>
        <begin position="93"/>
        <end position="112"/>
    </location>
</feature>
<evidence type="ECO:0008006" key="4">
    <source>
        <dbReference type="Google" id="ProtNLM"/>
    </source>
</evidence>
<reference evidence="2 3" key="1">
    <citation type="submission" date="2015-10" db="EMBL/GenBank/DDBJ databases">
        <title>Pseudomonas putida clinical strains.</title>
        <authorList>
            <person name="Molina L."/>
            <person name="Udaondo Z."/>
        </authorList>
    </citation>
    <scope>NUCLEOTIDE SEQUENCE [LARGE SCALE GENOMIC DNA]</scope>
    <source>
        <strain evidence="2 3">HB13667</strain>
    </source>
</reference>
<feature type="compositionally biased region" description="Polar residues" evidence="1">
    <location>
        <begin position="99"/>
        <end position="112"/>
    </location>
</feature>
<sequence>MQFSATLTDKDGDSASSTFDANLFANESGNAPFDFTLVGTTGQRDAFNVDLSTDQLLYQVSGFDAGAGQRDTLVPNGDPNAVVQSIDNTGADSICSEASVGSGTPSPMPSAT</sequence>
<accession>A0A0P7C6X7</accession>
<comment type="caution">
    <text evidence="2">The sequence shown here is derived from an EMBL/GenBank/DDBJ whole genome shotgun (WGS) entry which is preliminary data.</text>
</comment>
<gene>
    <name evidence="2" type="ORF">HB13667_19250</name>
</gene>
<evidence type="ECO:0000313" key="3">
    <source>
        <dbReference type="Proteomes" id="UP000050437"/>
    </source>
</evidence>
<dbReference type="Proteomes" id="UP000050437">
    <property type="component" value="Unassembled WGS sequence"/>
</dbReference>
<name>A0A0P7C6X7_PSEPU</name>
<evidence type="ECO:0000313" key="2">
    <source>
        <dbReference type="EMBL" id="KPM61861.1"/>
    </source>
</evidence>
<protein>
    <recommendedName>
        <fullName evidence="4">DUF5801 domain-containing protein</fullName>
    </recommendedName>
</protein>
<proteinExistence type="predicted"/>